<feature type="compositionally biased region" description="Acidic residues" evidence="5">
    <location>
        <begin position="267"/>
        <end position="286"/>
    </location>
</feature>
<dbReference type="PIRSF" id="PIRSF003352">
    <property type="entry name" value="MAK16"/>
    <property type="match status" value="1"/>
</dbReference>
<evidence type="ECO:0000259" key="6">
    <source>
        <dbReference type="Pfam" id="PF01778"/>
    </source>
</evidence>
<feature type="domain" description="Ribosomal eL28/Mak16" evidence="6">
    <location>
        <begin position="6"/>
        <end position="118"/>
    </location>
</feature>
<gene>
    <name evidence="7" type="ORF">FNF29_02729</name>
</gene>
<dbReference type="InterPro" id="IPR029004">
    <property type="entry name" value="Ribosomal_eL28/Mak16"/>
</dbReference>
<evidence type="ECO:0000256" key="2">
    <source>
        <dbReference type="ARBA" id="ARBA00005514"/>
    </source>
</evidence>
<dbReference type="OMA" id="DKGQNFC"/>
<dbReference type="GO" id="GO:0005730">
    <property type="term" value="C:nucleolus"/>
    <property type="evidence" value="ECO:0007669"/>
    <property type="project" value="UniProtKB-UniRule"/>
</dbReference>
<comment type="caution">
    <text evidence="7">The sequence shown here is derived from an EMBL/GenBank/DDBJ whole genome shotgun (WGS) entry which is preliminary data.</text>
</comment>
<evidence type="ECO:0000256" key="3">
    <source>
        <dbReference type="ARBA" id="ARBA00023242"/>
    </source>
</evidence>
<dbReference type="Gene3D" id="3.30.390.110">
    <property type="match status" value="1"/>
</dbReference>
<dbReference type="Proteomes" id="UP000323011">
    <property type="component" value="Unassembled WGS sequence"/>
</dbReference>
<feature type="compositionally biased region" description="Basic residues" evidence="5">
    <location>
        <begin position="340"/>
        <end position="350"/>
    </location>
</feature>
<feature type="compositionally biased region" description="Low complexity" evidence="5">
    <location>
        <begin position="326"/>
        <end position="339"/>
    </location>
</feature>
<evidence type="ECO:0000256" key="5">
    <source>
        <dbReference type="SAM" id="MobiDB-lite"/>
    </source>
</evidence>
<protein>
    <recommendedName>
        <fullName evidence="4">Protein MAK16 homolog</fullName>
    </recommendedName>
</protein>
<dbReference type="PANTHER" id="PTHR23405">
    <property type="entry name" value="MAINTENANCE OF KILLER 16 MAK16 PROTEIN-RELATED"/>
    <property type="match status" value="1"/>
</dbReference>
<name>A0A5A8CLZ1_CAFRO</name>
<evidence type="ECO:0000256" key="1">
    <source>
        <dbReference type="ARBA" id="ARBA00004123"/>
    </source>
</evidence>
<comment type="similarity">
    <text evidence="2 4">Belongs to the MAK16 family.</text>
</comment>
<evidence type="ECO:0000256" key="4">
    <source>
        <dbReference type="PIRNR" id="PIRNR003352"/>
    </source>
</evidence>
<evidence type="ECO:0000313" key="8">
    <source>
        <dbReference type="Proteomes" id="UP000323011"/>
    </source>
</evidence>
<proteinExistence type="inferred from homology"/>
<dbReference type="Pfam" id="PF04874">
    <property type="entry name" value="Mak16"/>
    <property type="match status" value="1"/>
</dbReference>
<feature type="compositionally biased region" description="Low complexity" evidence="5">
    <location>
        <begin position="287"/>
        <end position="304"/>
    </location>
</feature>
<keyword evidence="8" id="KW-1185">Reference proteome</keyword>
<feature type="compositionally biased region" description="Acidic residues" evidence="5">
    <location>
        <begin position="199"/>
        <end position="244"/>
    </location>
</feature>
<dbReference type="GO" id="GO:0000460">
    <property type="term" value="P:maturation of 5.8S rRNA"/>
    <property type="evidence" value="ECO:0007669"/>
    <property type="project" value="TreeGrafter"/>
</dbReference>
<dbReference type="EMBL" id="VLTN01000013">
    <property type="protein sequence ID" value="KAA0154106.1"/>
    <property type="molecule type" value="Genomic_DNA"/>
</dbReference>
<dbReference type="FunFam" id="3.30.390.110:FF:000001">
    <property type="entry name" value="Protein MAK16 homolog"/>
    <property type="match status" value="1"/>
</dbReference>
<accession>A0A5A8CLZ1</accession>
<dbReference type="PANTHER" id="PTHR23405:SF4">
    <property type="entry name" value="PROTEIN MAK16 HOMOLOG"/>
    <property type="match status" value="1"/>
</dbReference>
<feature type="compositionally biased region" description="Basic and acidic residues" evidence="5">
    <location>
        <begin position="351"/>
        <end position="375"/>
    </location>
</feature>
<sequence length="375" mass="41437">MYNDELIWQVINHGHCAYKTKVSAKSTFCRNKYNYNGLCNRSSCPLANSQYATVLEDKGRAYLCMKTVERAHLPKQLWERIRLSRNYTKALKQLDKHLEFWPKLMIHRNKQRLTKIHQFLLRVRRIDANPVEATRAIREKNGLKRALVSREAKALKAADLGTSIEKELLARLKSGTYGDIYNFPEAQYEKALDKAEKEFEYEDEEEAAEPSEYVAGEEDSDDEEADSDDDDDDDDDDSDDDSEGDGPMGFGDDLEDIGQAFAAGGLGDDDDEDSEDDDDDDDDDDASGPAAAAAASAAAPAPGRSAKRARSTDGVEMPGKRGRGAAGDARPAAAAAAAAGKRKPRRKARGPRVEVEYEGESGARETASERAVTDW</sequence>
<dbReference type="Pfam" id="PF01778">
    <property type="entry name" value="Ribosomal_L28e"/>
    <property type="match status" value="1"/>
</dbReference>
<feature type="region of interest" description="Disordered" evidence="5">
    <location>
        <begin position="195"/>
        <end position="375"/>
    </location>
</feature>
<dbReference type="GO" id="GO:0000470">
    <property type="term" value="P:maturation of LSU-rRNA"/>
    <property type="evidence" value="ECO:0007669"/>
    <property type="project" value="TreeGrafter"/>
</dbReference>
<comment type="subcellular location">
    <subcellularLocation>
        <location evidence="1">Nucleus</location>
    </subcellularLocation>
</comment>
<evidence type="ECO:0000313" key="7">
    <source>
        <dbReference type="EMBL" id="KAA0154106.1"/>
    </source>
</evidence>
<dbReference type="InterPro" id="IPR006958">
    <property type="entry name" value="Mak16"/>
</dbReference>
<keyword evidence="3 4" id="KW-0539">Nucleus</keyword>
<dbReference type="AlphaFoldDB" id="A0A5A8CLZ1"/>
<organism evidence="7 8">
    <name type="scientific">Cafeteria roenbergensis</name>
    <name type="common">Marine flagellate</name>
    <dbReference type="NCBI Taxonomy" id="33653"/>
    <lineage>
        <taxon>Eukaryota</taxon>
        <taxon>Sar</taxon>
        <taxon>Stramenopiles</taxon>
        <taxon>Bigyra</taxon>
        <taxon>Opalozoa</taxon>
        <taxon>Bicosoecida</taxon>
        <taxon>Cafeteriaceae</taxon>
        <taxon>Cafeteria</taxon>
    </lineage>
</organism>
<dbReference type="GO" id="GO:0030687">
    <property type="term" value="C:preribosome, large subunit precursor"/>
    <property type="evidence" value="ECO:0007669"/>
    <property type="project" value="TreeGrafter"/>
</dbReference>
<reference evidence="7 8" key="1">
    <citation type="submission" date="2019-07" db="EMBL/GenBank/DDBJ databases">
        <title>Genomes of Cafeteria roenbergensis.</title>
        <authorList>
            <person name="Fischer M.G."/>
            <person name="Hackl T."/>
            <person name="Roman M."/>
        </authorList>
    </citation>
    <scope>NUCLEOTIDE SEQUENCE [LARGE SCALE GENOMIC DNA]</scope>
    <source>
        <strain evidence="7 8">BVI</strain>
    </source>
</reference>